<organism evidence="2 3">
    <name type="scientific">Thalassotalea euphylliae</name>
    <dbReference type="NCBI Taxonomy" id="1655234"/>
    <lineage>
        <taxon>Bacteria</taxon>
        <taxon>Pseudomonadati</taxon>
        <taxon>Pseudomonadota</taxon>
        <taxon>Gammaproteobacteria</taxon>
        <taxon>Alteromonadales</taxon>
        <taxon>Colwelliaceae</taxon>
        <taxon>Thalassotalea</taxon>
    </lineage>
</organism>
<dbReference type="AlphaFoldDB" id="A0A3E0TV78"/>
<gene>
    <name evidence="2" type="ORF">DXX93_18520</name>
</gene>
<evidence type="ECO:0000313" key="2">
    <source>
        <dbReference type="EMBL" id="REL28360.1"/>
    </source>
</evidence>
<dbReference type="SUPFAM" id="SSF55729">
    <property type="entry name" value="Acyl-CoA N-acyltransferases (Nat)"/>
    <property type="match status" value="1"/>
</dbReference>
<dbReference type="Proteomes" id="UP000256478">
    <property type="component" value="Unassembled WGS sequence"/>
</dbReference>
<dbReference type="EMBL" id="QUOU01000001">
    <property type="protein sequence ID" value="REL28360.1"/>
    <property type="molecule type" value="Genomic_DNA"/>
</dbReference>
<dbReference type="OrthoDB" id="9803233at2"/>
<reference evidence="2 3" key="1">
    <citation type="submission" date="2018-08" db="EMBL/GenBank/DDBJ databases">
        <title>Thalassotalea euphylliae genome.</title>
        <authorList>
            <person name="Summers S."/>
            <person name="Rice S.A."/>
            <person name="Freckelton M.L."/>
            <person name="Nedved B.T."/>
            <person name="Hadfield M.G."/>
        </authorList>
    </citation>
    <scope>NUCLEOTIDE SEQUENCE [LARGE SCALE GENOMIC DNA]</scope>
    <source>
        <strain evidence="2 3">H1</strain>
    </source>
</reference>
<keyword evidence="2" id="KW-0808">Transferase</keyword>
<dbReference type="InterPro" id="IPR016181">
    <property type="entry name" value="Acyl_CoA_acyltransferase"/>
</dbReference>
<dbReference type="PROSITE" id="PS51186">
    <property type="entry name" value="GNAT"/>
    <property type="match status" value="1"/>
</dbReference>
<accession>A0A3E0TV78</accession>
<sequence>MKKTINIRAMSTADLPTIKQIIAENQLFPAHYLDEMSHGYFSQQTPEYWLVAECKQGEVVGVAYSAPEQMTAGTWNLLMIAVAKSHQGQGVGSQLMFATETKLRSMQTRILLVETSSLPAYELTRRFYPKLGYQKIATVPDYYDKGDDKVIFWKSLNR</sequence>
<dbReference type="PANTHER" id="PTHR43072">
    <property type="entry name" value="N-ACETYLTRANSFERASE"/>
    <property type="match status" value="1"/>
</dbReference>
<feature type="domain" description="N-acetyltransferase" evidence="1">
    <location>
        <begin position="5"/>
        <end position="157"/>
    </location>
</feature>
<protein>
    <submittedName>
        <fullName evidence="2">N-acetyltransferase</fullName>
    </submittedName>
</protein>
<dbReference type="InterPro" id="IPR000182">
    <property type="entry name" value="GNAT_dom"/>
</dbReference>
<dbReference type="CDD" id="cd04301">
    <property type="entry name" value="NAT_SF"/>
    <property type="match status" value="1"/>
</dbReference>
<evidence type="ECO:0000259" key="1">
    <source>
        <dbReference type="PROSITE" id="PS51186"/>
    </source>
</evidence>
<evidence type="ECO:0000313" key="3">
    <source>
        <dbReference type="Proteomes" id="UP000256478"/>
    </source>
</evidence>
<proteinExistence type="predicted"/>
<dbReference type="GO" id="GO:0016747">
    <property type="term" value="F:acyltransferase activity, transferring groups other than amino-acyl groups"/>
    <property type="evidence" value="ECO:0007669"/>
    <property type="project" value="InterPro"/>
</dbReference>
<name>A0A3E0TV78_9GAMM</name>
<dbReference type="Pfam" id="PF13508">
    <property type="entry name" value="Acetyltransf_7"/>
    <property type="match status" value="1"/>
</dbReference>
<dbReference type="RefSeq" id="WP_116009397.1">
    <property type="nucleotide sequence ID" value="NZ_QUOU01000001.1"/>
</dbReference>
<dbReference type="Gene3D" id="3.40.630.30">
    <property type="match status" value="1"/>
</dbReference>
<comment type="caution">
    <text evidence="2">The sequence shown here is derived from an EMBL/GenBank/DDBJ whole genome shotgun (WGS) entry which is preliminary data.</text>
</comment>